<dbReference type="EMBL" id="SFCI01000107">
    <property type="protein sequence ID" value="TFY82452.1"/>
    <property type="molecule type" value="Genomic_DNA"/>
</dbReference>
<feature type="region of interest" description="Disordered" evidence="10">
    <location>
        <begin position="1"/>
        <end position="26"/>
    </location>
</feature>
<comment type="catalytic activity">
    <reaction evidence="9">
        <text>a 5'-end NAD(+)-phospho-ribonucleoside in mRNA + H2O = a 5'-end phospho-adenosine-phospho-ribonucleoside in mRNA + beta-nicotinamide D-ribonucleotide + 2 H(+)</text>
        <dbReference type="Rhea" id="RHEA:60876"/>
        <dbReference type="Rhea" id="RHEA-COMP:15698"/>
        <dbReference type="Rhea" id="RHEA-COMP:15719"/>
        <dbReference type="ChEBI" id="CHEBI:14649"/>
        <dbReference type="ChEBI" id="CHEBI:15377"/>
        <dbReference type="ChEBI" id="CHEBI:15378"/>
        <dbReference type="ChEBI" id="CHEBI:144029"/>
        <dbReference type="ChEBI" id="CHEBI:144051"/>
    </reaction>
    <physiologicalReaction direction="left-to-right" evidence="9">
        <dbReference type="Rhea" id="RHEA:60877"/>
    </physiologicalReaction>
</comment>
<comment type="cofactor">
    <cofactor evidence="1">
        <name>Mg(2+)</name>
        <dbReference type="ChEBI" id="CHEBI:18420"/>
    </cofactor>
</comment>
<keyword evidence="5" id="KW-0479">Metal-binding</keyword>
<evidence type="ECO:0000256" key="2">
    <source>
        <dbReference type="ARBA" id="ARBA00001947"/>
    </source>
</evidence>
<reference evidence="12 13" key="1">
    <citation type="submission" date="2019-02" db="EMBL/GenBank/DDBJ databases">
        <title>Genome sequencing of the rare red list fungi Hericium alpestre (H. flagellum).</title>
        <authorList>
            <person name="Buettner E."/>
            <person name="Kellner H."/>
        </authorList>
    </citation>
    <scope>NUCLEOTIDE SEQUENCE [LARGE SCALE GENOMIC DNA]</scope>
    <source>
        <strain evidence="12 13">DSM 108284</strain>
    </source>
</reference>
<sequence length="363" mass="39760">MASFTTEDVRPYLGPEPYFGQGEKPGELAKEGVSVLEAARFRGPPIIFLGLDETGLETSSALPSSEFSKGDPEAAARKMKGTPYFSLDVSDVPQGEADRLLKPQNDGGKLSFSEPRGAIRGMSMFDASLFSLGRSMIDWNYRNKFCAACGSPVYSLWAGWKISCHSLTPWADNTGRKPCPTATDSVVIMLVVNAAGDKILLGHNKNFPPSFYSALAGFIEPGESFEDSVRRELWEEAGVKVWGVKYHSGQPWPYPASLMVGFYALADPSHPIRTDLDNELQDARWFTREEVISVLEHPLGTDFTGREFVDIPEDKAPGGVVRAKVNPPPFRVPPPTAIAGVLIHNWAYGKNPEHLGATPKVRM</sequence>
<dbReference type="InterPro" id="IPR015797">
    <property type="entry name" value="NUDIX_hydrolase-like_dom_sf"/>
</dbReference>
<keyword evidence="13" id="KW-1185">Reference proteome</keyword>
<dbReference type="STRING" id="135208.A0A4Z0A616"/>
<dbReference type="PANTHER" id="PTHR42904">
    <property type="entry name" value="NUDIX HYDROLASE, NUDC SUBFAMILY"/>
    <property type="match status" value="1"/>
</dbReference>
<evidence type="ECO:0000313" key="13">
    <source>
        <dbReference type="Proteomes" id="UP000298061"/>
    </source>
</evidence>
<keyword evidence="6" id="KW-0378">Hydrolase</keyword>
<evidence type="ECO:0000256" key="8">
    <source>
        <dbReference type="ARBA" id="ARBA00023027"/>
    </source>
</evidence>
<dbReference type="GO" id="GO:0019677">
    <property type="term" value="P:NAD+ catabolic process"/>
    <property type="evidence" value="ECO:0007669"/>
    <property type="project" value="TreeGrafter"/>
</dbReference>
<dbReference type="OrthoDB" id="10249612at2759"/>
<dbReference type="GO" id="GO:0046872">
    <property type="term" value="F:metal ion binding"/>
    <property type="evidence" value="ECO:0007669"/>
    <property type="project" value="UniProtKB-KW"/>
</dbReference>
<dbReference type="InterPro" id="IPR000086">
    <property type="entry name" value="NUDIX_hydrolase_dom"/>
</dbReference>
<comment type="cofactor">
    <cofactor evidence="2">
        <name>Zn(2+)</name>
        <dbReference type="ChEBI" id="CHEBI:29105"/>
    </cofactor>
</comment>
<dbReference type="Proteomes" id="UP000298061">
    <property type="component" value="Unassembled WGS sequence"/>
</dbReference>
<dbReference type="Gene3D" id="3.90.79.20">
    <property type="match status" value="1"/>
</dbReference>
<dbReference type="CDD" id="cd03429">
    <property type="entry name" value="NUDIX_NADH_pyrophosphatase_Nudt13"/>
    <property type="match status" value="1"/>
</dbReference>
<name>A0A4Z0A616_9AGAM</name>
<evidence type="ECO:0000259" key="11">
    <source>
        <dbReference type="PROSITE" id="PS51462"/>
    </source>
</evidence>
<dbReference type="Gene3D" id="3.90.79.10">
    <property type="entry name" value="Nucleoside Triphosphate Pyrophosphohydrolase"/>
    <property type="match status" value="1"/>
</dbReference>
<feature type="domain" description="Nudix hydrolase" evidence="11">
    <location>
        <begin position="181"/>
        <end position="309"/>
    </location>
</feature>
<evidence type="ECO:0000313" key="12">
    <source>
        <dbReference type="EMBL" id="TFY82452.1"/>
    </source>
</evidence>
<gene>
    <name evidence="12" type="ORF">EWM64_g1556</name>
</gene>
<keyword evidence="8" id="KW-0520">NAD</keyword>
<dbReference type="SUPFAM" id="SSF55811">
    <property type="entry name" value="Nudix"/>
    <property type="match status" value="1"/>
</dbReference>
<evidence type="ECO:0000256" key="5">
    <source>
        <dbReference type="ARBA" id="ARBA00022723"/>
    </source>
</evidence>
<evidence type="ECO:0000256" key="6">
    <source>
        <dbReference type="ARBA" id="ARBA00022801"/>
    </source>
</evidence>
<dbReference type="GO" id="GO:0005829">
    <property type="term" value="C:cytosol"/>
    <property type="evidence" value="ECO:0007669"/>
    <property type="project" value="TreeGrafter"/>
</dbReference>
<keyword evidence="7" id="KW-0460">Magnesium</keyword>
<dbReference type="PROSITE" id="PS51462">
    <property type="entry name" value="NUDIX"/>
    <property type="match status" value="1"/>
</dbReference>
<evidence type="ECO:0000256" key="4">
    <source>
        <dbReference type="ARBA" id="ARBA00012381"/>
    </source>
</evidence>
<dbReference type="InterPro" id="IPR050241">
    <property type="entry name" value="NAD-cap_RNA_hydrolase_NudC"/>
</dbReference>
<dbReference type="GO" id="GO:0006742">
    <property type="term" value="P:NADP+ catabolic process"/>
    <property type="evidence" value="ECO:0007669"/>
    <property type="project" value="TreeGrafter"/>
</dbReference>
<evidence type="ECO:0000256" key="1">
    <source>
        <dbReference type="ARBA" id="ARBA00001946"/>
    </source>
</evidence>
<evidence type="ECO:0000256" key="9">
    <source>
        <dbReference type="ARBA" id="ARBA00023679"/>
    </source>
</evidence>
<comment type="similarity">
    <text evidence="3">Belongs to the Nudix hydrolase family. NudC subfamily.</text>
</comment>
<evidence type="ECO:0000256" key="10">
    <source>
        <dbReference type="SAM" id="MobiDB-lite"/>
    </source>
</evidence>
<evidence type="ECO:0000256" key="3">
    <source>
        <dbReference type="ARBA" id="ARBA00009595"/>
    </source>
</evidence>
<dbReference type="PANTHER" id="PTHR42904:SF6">
    <property type="entry name" value="NAD-CAPPED RNA HYDROLASE NUDT12"/>
    <property type="match status" value="1"/>
</dbReference>
<comment type="caution">
    <text evidence="12">The sequence shown here is derived from an EMBL/GenBank/DDBJ whole genome shotgun (WGS) entry which is preliminary data.</text>
</comment>
<dbReference type="GO" id="GO:0005777">
    <property type="term" value="C:peroxisome"/>
    <property type="evidence" value="ECO:0007669"/>
    <property type="project" value="TreeGrafter"/>
</dbReference>
<protein>
    <recommendedName>
        <fullName evidence="4">NAD(+) diphosphatase</fullName>
        <ecNumber evidence="4">3.6.1.22</ecNumber>
    </recommendedName>
</protein>
<dbReference type="Pfam" id="PF00293">
    <property type="entry name" value="NUDIX"/>
    <property type="match status" value="1"/>
</dbReference>
<organism evidence="12 13">
    <name type="scientific">Hericium alpestre</name>
    <dbReference type="NCBI Taxonomy" id="135208"/>
    <lineage>
        <taxon>Eukaryota</taxon>
        <taxon>Fungi</taxon>
        <taxon>Dikarya</taxon>
        <taxon>Basidiomycota</taxon>
        <taxon>Agaricomycotina</taxon>
        <taxon>Agaricomycetes</taxon>
        <taxon>Russulales</taxon>
        <taxon>Hericiaceae</taxon>
        <taxon>Hericium</taxon>
    </lineage>
</organism>
<dbReference type="EC" id="3.6.1.22" evidence="4"/>
<dbReference type="GO" id="GO:0035529">
    <property type="term" value="F:NADH pyrophosphatase activity"/>
    <property type="evidence" value="ECO:0007669"/>
    <property type="project" value="TreeGrafter"/>
</dbReference>
<proteinExistence type="inferred from homology"/>
<accession>A0A4Z0A616</accession>
<dbReference type="AlphaFoldDB" id="A0A4Z0A616"/>
<evidence type="ECO:0000256" key="7">
    <source>
        <dbReference type="ARBA" id="ARBA00022842"/>
    </source>
</evidence>
<dbReference type="InterPro" id="IPR049734">
    <property type="entry name" value="NudC-like_C"/>
</dbReference>